<dbReference type="Proteomes" id="UP000245890">
    <property type="component" value="Unassembled WGS sequence"/>
</dbReference>
<evidence type="ECO:0000313" key="3">
    <source>
        <dbReference type="EMBL" id="PVX31555.1"/>
    </source>
</evidence>
<dbReference type="EMBL" id="QENQ01000001">
    <property type="protein sequence ID" value="PVX31555.1"/>
    <property type="molecule type" value="Genomic_DNA"/>
</dbReference>
<dbReference type="AlphaFoldDB" id="A0A2U0SJN0"/>
<protein>
    <submittedName>
        <fullName evidence="3">Uncharacterized protein</fullName>
    </submittedName>
</protein>
<comment type="caution">
    <text evidence="3">The sequence shown here is derived from an EMBL/GenBank/DDBJ whole genome shotgun (WGS) entry which is preliminary data.</text>
</comment>
<evidence type="ECO:0000256" key="1">
    <source>
        <dbReference type="SAM" id="MobiDB-lite"/>
    </source>
</evidence>
<gene>
    <name evidence="3" type="ORF">DD559_15070</name>
</gene>
<feature type="chain" id="PRO_5015743925" evidence="2">
    <location>
        <begin position="21"/>
        <end position="97"/>
    </location>
</feature>
<accession>A0A2U0SJN0</accession>
<organism evidence="3 4">
    <name type="scientific">Sphingomonas pokkalii</name>
    <dbReference type="NCBI Taxonomy" id="2175090"/>
    <lineage>
        <taxon>Bacteria</taxon>
        <taxon>Pseudomonadati</taxon>
        <taxon>Pseudomonadota</taxon>
        <taxon>Alphaproteobacteria</taxon>
        <taxon>Sphingomonadales</taxon>
        <taxon>Sphingomonadaceae</taxon>
        <taxon>Sphingomonas</taxon>
    </lineage>
</organism>
<dbReference type="RefSeq" id="WP_116469914.1">
    <property type="nucleotide sequence ID" value="NZ_QENQ01000001.1"/>
</dbReference>
<proteinExistence type="predicted"/>
<feature type="signal peptide" evidence="2">
    <location>
        <begin position="1"/>
        <end position="20"/>
    </location>
</feature>
<reference evidence="3 4" key="1">
    <citation type="submission" date="2018-05" db="EMBL/GenBank/DDBJ databases">
        <title>Description of Sphingomonas pokkalii sp nov, isolated from the rhizosphere of saline tolerant pokkali rice and its draft genome analysis.</title>
        <authorList>
            <person name="Menon R."/>
            <person name="Kumari S."/>
            <person name="Rameshkumar N."/>
        </authorList>
    </citation>
    <scope>NUCLEOTIDE SEQUENCE [LARGE SCALE GENOMIC DNA]</scope>
    <source>
        <strain evidence="3 4">L3B27</strain>
    </source>
</reference>
<sequence>MKLTLLAATALLATTGVAAAQDHNPAVKDSSTHMVKRPAEGRSSFTEGQARGRIEKAGYTQVSDLKGTDGGAWRGTAMKDGKRVTVTLDYKGNVTAR</sequence>
<keyword evidence="4" id="KW-1185">Reference proteome</keyword>
<name>A0A2U0SJN0_9SPHN</name>
<evidence type="ECO:0000256" key="2">
    <source>
        <dbReference type="SAM" id="SignalP"/>
    </source>
</evidence>
<feature type="region of interest" description="Disordered" evidence="1">
    <location>
        <begin position="23"/>
        <end position="47"/>
    </location>
</feature>
<keyword evidence="2" id="KW-0732">Signal</keyword>
<evidence type="ECO:0000313" key="4">
    <source>
        <dbReference type="Proteomes" id="UP000245890"/>
    </source>
</evidence>
<dbReference type="OrthoDB" id="7376531at2"/>